<dbReference type="OrthoDB" id="9782855at2"/>
<evidence type="ECO:0000313" key="7">
    <source>
        <dbReference type="Proteomes" id="UP000199372"/>
    </source>
</evidence>
<keyword evidence="7" id="KW-1185">Reference proteome</keyword>
<dbReference type="PANTHER" id="PTHR43667">
    <property type="entry name" value="CYCLOPROPANE-FATTY-ACYL-PHOSPHOLIPID SYNTHASE"/>
    <property type="match status" value="1"/>
</dbReference>
<dbReference type="PANTHER" id="PTHR43667:SF1">
    <property type="entry name" value="CYCLOPROPANE-FATTY-ACYL-PHOSPHOLIPID SYNTHASE"/>
    <property type="match status" value="1"/>
</dbReference>
<evidence type="ECO:0000256" key="3">
    <source>
        <dbReference type="ARBA" id="ARBA00022679"/>
    </source>
</evidence>
<dbReference type="CDD" id="cd02440">
    <property type="entry name" value="AdoMet_MTases"/>
    <property type="match status" value="1"/>
</dbReference>
<dbReference type="SUPFAM" id="SSF53335">
    <property type="entry name" value="S-adenosyl-L-methionine-dependent methyltransferases"/>
    <property type="match status" value="1"/>
</dbReference>
<dbReference type="Pfam" id="PF02353">
    <property type="entry name" value="CMAS"/>
    <property type="match status" value="1"/>
</dbReference>
<dbReference type="InterPro" id="IPR003333">
    <property type="entry name" value="CMAS"/>
</dbReference>
<keyword evidence="4" id="KW-0949">S-adenosyl-L-methionine</keyword>
<dbReference type="InterPro" id="IPR029063">
    <property type="entry name" value="SAM-dependent_MTases_sf"/>
</dbReference>
<evidence type="ECO:0000256" key="5">
    <source>
        <dbReference type="ARBA" id="ARBA00023098"/>
    </source>
</evidence>
<dbReference type="RefSeq" id="WP_091846608.1">
    <property type="nucleotide sequence ID" value="NZ_FOCM01000010.1"/>
</dbReference>
<dbReference type="Proteomes" id="UP000199372">
    <property type="component" value="Unassembled WGS sequence"/>
</dbReference>
<dbReference type="AlphaFoldDB" id="A0A1H8LGW6"/>
<organism evidence="6 7">
    <name type="scientific">Palleronia pelagia</name>
    <dbReference type="NCBI Taxonomy" id="387096"/>
    <lineage>
        <taxon>Bacteria</taxon>
        <taxon>Pseudomonadati</taxon>
        <taxon>Pseudomonadota</taxon>
        <taxon>Alphaproteobacteria</taxon>
        <taxon>Rhodobacterales</taxon>
        <taxon>Roseobacteraceae</taxon>
        <taxon>Palleronia</taxon>
    </lineage>
</organism>
<comment type="similarity">
    <text evidence="1">Belongs to the CFA/CMAS family.</text>
</comment>
<proteinExistence type="inferred from homology"/>
<evidence type="ECO:0000313" key="6">
    <source>
        <dbReference type="EMBL" id="SEO04432.1"/>
    </source>
</evidence>
<dbReference type="GO" id="GO:0032259">
    <property type="term" value="P:methylation"/>
    <property type="evidence" value="ECO:0007669"/>
    <property type="project" value="UniProtKB-KW"/>
</dbReference>
<reference evidence="7" key="1">
    <citation type="submission" date="2016-10" db="EMBL/GenBank/DDBJ databases">
        <authorList>
            <person name="Varghese N."/>
            <person name="Submissions S."/>
        </authorList>
    </citation>
    <scope>NUCLEOTIDE SEQUENCE [LARGE SCALE GENOMIC DNA]</scope>
    <source>
        <strain evidence="7">DSM 26893</strain>
    </source>
</reference>
<sequence length="398" mass="45797">MWETLLERTVREIFHDGTLRVTLPGGRRFTAGSGAPEIAVTLTDPTLPRRLVLNPDLGLGEGYMDGGLVIENDDIRGLLDMTLRNFAQGNRSRVLDLHNRLRRHSRSLGQWNPMDRARKNVAHHYDLSSDLYDIFLDDDRQYSCAYFRDPSDTLEQAQLQKKRHIAAKLLIEPGMEILDIGCGWGGMALTLAREFGARVHGVTLSEEQHAYATRRAAEDGLDDRVTFELRDYRTLDRTFDRIVSVGMFEHVGVPHYDEYFRHVNQMLRPDGVALIHTIGRTSPPGATSPFIAKYIFPGGYVPALSEMSSAFERQRLELTDLEIWRYHYAKTLNHWDQRFVAGMDKAKSLYDERFCRMWRYYLIASELTFVHGQQVVFQAQLAHRKDAVPITRDYLYTG</sequence>
<protein>
    <submittedName>
        <fullName evidence="6">Cyclopropane-fatty-acyl-phospholipid synthase</fullName>
    </submittedName>
</protein>
<dbReference type="Gene3D" id="3.40.50.150">
    <property type="entry name" value="Vaccinia Virus protein VP39"/>
    <property type="match status" value="1"/>
</dbReference>
<name>A0A1H8LGW6_9RHOB</name>
<dbReference type="InterPro" id="IPR050723">
    <property type="entry name" value="CFA/CMAS"/>
</dbReference>
<keyword evidence="3" id="KW-0808">Transferase</keyword>
<keyword evidence="5" id="KW-0443">Lipid metabolism</keyword>
<evidence type="ECO:0000256" key="1">
    <source>
        <dbReference type="ARBA" id="ARBA00010815"/>
    </source>
</evidence>
<evidence type="ECO:0000256" key="2">
    <source>
        <dbReference type="ARBA" id="ARBA00022603"/>
    </source>
</evidence>
<keyword evidence="2" id="KW-0489">Methyltransferase</keyword>
<accession>A0A1H8LGW6</accession>
<gene>
    <name evidence="6" type="ORF">SAMN04488011_11073</name>
</gene>
<dbReference type="EMBL" id="FOCM01000010">
    <property type="protein sequence ID" value="SEO04432.1"/>
    <property type="molecule type" value="Genomic_DNA"/>
</dbReference>
<dbReference type="GO" id="GO:0008610">
    <property type="term" value="P:lipid biosynthetic process"/>
    <property type="evidence" value="ECO:0007669"/>
    <property type="project" value="InterPro"/>
</dbReference>
<dbReference type="GO" id="GO:0008168">
    <property type="term" value="F:methyltransferase activity"/>
    <property type="evidence" value="ECO:0007669"/>
    <property type="project" value="UniProtKB-KW"/>
</dbReference>
<evidence type="ECO:0000256" key="4">
    <source>
        <dbReference type="ARBA" id="ARBA00022691"/>
    </source>
</evidence>
<dbReference type="PIRSF" id="PIRSF003085">
    <property type="entry name" value="CMAS"/>
    <property type="match status" value="1"/>
</dbReference>